<name>A0A2K9HJ39_9LACO</name>
<keyword evidence="10" id="KW-1185">Reference proteome</keyword>
<dbReference type="GO" id="GO:0005975">
    <property type="term" value="P:carbohydrate metabolic process"/>
    <property type="evidence" value="ECO:0007669"/>
    <property type="project" value="InterPro"/>
</dbReference>
<dbReference type="InterPro" id="IPR011013">
    <property type="entry name" value="Gal_mutarotase_sf_dom"/>
</dbReference>
<protein>
    <recommendedName>
        <fullName evidence="11">Family 65 glycosyl hydrolase</fullName>
    </recommendedName>
</protein>
<evidence type="ECO:0000256" key="2">
    <source>
        <dbReference type="ARBA" id="ARBA00022676"/>
    </source>
</evidence>
<evidence type="ECO:0000259" key="8">
    <source>
        <dbReference type="Pfam" id="PF03636"/>
    </source>
</evidence>
<dbReference type="Pfam" id="PF03633">
    <property type="entry name" value="Glyco_hydro_65C"/>
    <property type="match status" value="1"/>
</dbReference>
<dbReference type="OrthoDB" id="9758855at2"/>
<reference evidence="9 10" key="1">
    <citation type="submission" date="2016-12" db="EMBL/GenBank/DDBJ databases">
        <title>The whole genome sequencing and assembly of Lactobacillus alimentarius DSM 20249T strain.</title>
        <authorList>
            <person name="Lee Y.-J."/>
            <person name="Yi H."/>
            <person name="Bahn Y.-S."/>
            <person name="Kim J.F."/>
            <person name="Lee D.-W."/>
        </authorList>
    </citation>
    <scope>NUCLEOTIDE SEQUENCE [LARGE SCALE GENOMIC DNA]</scope>
    <source>
        <strain evidence="9 10">DSM 20249</strain>
    </source>
</reference>
<evidence type="ECO:0000259" key="7">
    <source>
        <dbReference type="Pfam" id="PF03633"/>
    </source>
</evidence>
<evidence type="ECO:0000259" key="6">
    <source>
        <dbReference type="Pfam" id="PF03632"/>
    </source>
</evidence>
<dbReference type="STRING" id="1423720.FC67_GL000794"/>
<dbReference type="PIRSF" id="PIRSF036289">
    <property type="entry name" value="Glycosyl_hydrolase_malt_phosph"/>
    <property type="match status" value="1"/>
</dbReference>
<evidence type="ECO:0008006" key="11">
    <source>
        <dbReference type="Google" id="ProtNLM"/>
    </source>
</evidence>
<dbReference type="GO" id="GO:0004553">
    <property type="term" value="F:hydrolase activity, hydrolyzing O-glycosyl compounds"/>
    <property type="evidence" value="ECO:0007669"/>
    <property type="project" value="TreeGrafter"/>
</dbReference>
<feature type="domain" description="Glycoside hydrolase family 65 N-terminal" evidence="8">
    <location>
        <begin position="17"/>
        <end position="252"/>
    </location>
</feature>
<dbReference type="Pfam" id="PF03636">
    <property type="entry name" value="Glyco_hydro_65N"/>
    <property type="match status" value="1"/>
</dbReference>
<feature type="binding site" evidence="5">
    <location>
        <begin position="603"/>
        <end position="604"/>
    </location>
    <ligand>
        <name>substrate</name>
    </ligand>
</feature>
<dbReference type="Proteomes" id="UP000234653">
    <property type="component" value="Chromosome"/>
</dbReference>
<dbReference type="SUPFAM" id="SSF74650">
    <property type="entry name" value="Galactose mutarotase-like"/>
    <property type="match status" value="1"/>
</dbReference>
<comment type="similarity">
    <text evidence="1">Belongs to the glycosyl hydrolase 65 family.</text>
</comment>
<feature type="domain" description="Glycoside hydrolase family 65 C-terminal" evidence="7">
    <location>
        <begin position="700"/>
        <end position="759"/>
    </location>
</feature>
<dbReference type="AlphaFoldDB" id="A0A2K9HJ39"/>
<dbReference type="InterPro" id="IPR005194">
    <property type="entry name" value="Glyco_hydro_65_C"/>
</dbReference>
<dbReference type="Gene3D" id="2.60.420.10">
    <property type="entry name" value="Maltose phosphorylase, domain 3"/>
    <property type="match status" value="1"/>
</dbReference>
<dbReference type="EMBL" id="CP018867">
    <property type="protein sequence ID" value="AUI72398.1"/>
    <property type="molecule type" value="Genomic_DNA"/>
</dbReference>
<evidence type="ECO:0000256" key="1">
    <source>
        <dbReference type="ARBA" id="ARBA00006768"/>
    </source>
</evidence>
<dbReference type="InterPro" id="IPR037018">
    <property type="entry name" value="GH65_N"/>
</dbReference>
<feature type="domain" description="Glycoside hydrolase family 65 central catalytic" evidence="6">
    <location>
        <begin position="315"/>
        <end position="691"/>
    </location>
</feature>
<keyword evidence="3" id="KW-0808">Transferase</keyword>
<feature type="active site" description="Proton donor" evidence="4">
    <location>
        <position position="490"/>
    </location>
</feature>
<dbReference type="InterPro" id="IPR012341">
    <property type="entry name" value="6hp_glycosidase-like_sf"/>
</dbReference>
<sequence length="783" mass="90334">MKYCVDTKENDNWYIGTEKFNPQAIDKSETVMFQGNGYLGIRAAPEEKSLCEKRDMFVAGTFDAFKDEVTELPNLPDILNIRVKINQQLFSLSAGTIQNYQKYLNLKDGELIHKFDWLIADQKISFKFSRFISMSDKHLFVSKVEIISKQNDVNVQIVSGIDGQVSNSGTQHLVEGDKRLFDDKIMQFKEQTQQSGIKFIFNVEHKSYIDEVLLNNKSNIKMNRRQIFDNYDVDLMKNQKFTFVKYANVYTSIDGDTEEDDISDVSIQDMKKNCLFNYAELLNKSIRAWNTEIWQRSLVEIKADDNKPQVAVNFARYQLAANTPPDSRMNIGSKGLTGEGYKGHTFWDTEIFMMPYFIFTMPEVARNLLRYRYLGLDGARKKAKSNGYQGAQFPWESAWPTDGEMTPPWGSVDIVTGKPMKVLSGFLEQHVTSDVVIAVMEYLYATEDKKFAEEMGYEIILDAAKFWNSRLEWNDEQKYFEIKNVIGPDEYKEHVNNNAFTNFTAYWCIQKAISIVGLLKNSEPEIYDELNYKLNLDDIYQDWLAKVDLIYLPKANDNNVIPEDDTYLQKPVIAVDKYQSTGGHAKIFKDYDLKEVDKLQVTKQADVLLLIYLFEDMFNKKIEKANWDYYEPKTTHDSSLSLATHAILASDLHLEKIAYKYFERACEVDLGTHLGKVTQGLHMGATGGIWNMVVEGFGGLRVLDSKLRIEPNLPKSWNSLQYQINWHNSLVRVLIDKNKLKISVMGEGIKFINHDKIYQVQANSKLELPISDEVTVEKENDNN</sequence>
<gene>
    <name evidence="9" type="ORF">LA20249_09495</name>
</gene>
<dbReference type="RefSeq" id="WP_057738979.1">
    <property type="nucleotide sequence ID" value="NZ_AZDQ01000030.1"/>
</dbReference>
<dbReference type="SUPFAM" id="SSF48208">
    <property type="entry name" value="Six-hairpin glycosidases"/>
    <property type="match status" value="1"/>
</dbReference>
<organism evidence="9 10">
    <name type="scientific">Companilactobacillus alimentarius DSM 20249</name>
    <dbReference type="NCBI Taxonomy" id="1423720"/>
    <lineage>
        <taxon>Bacteria</taxon>
        <taxon>Bacillati</taxon>
        <taxon>Bacillota</taxon>
        <taxon>Bacilli</taxon>
        <taxon>Lactobacillales</taxon>
        <taxon>Lactobacillaceae</taxon>
        <taxon>Companilactobacillus</taxon>
    </lineage>
</organism>
<dbReference type="PANTHER" id="PTHR11051">
    <property type="entry name" value="GLYCOSYL HYDROLASE-RELATED"/>
    <property type="match status" value="1"/>
</dbReference>
<evidence type="ECO:0000256" key="4">
    <source>
        <dbReference type="PIRSR" id="PIRSR036289-50"/>
    </source>
</evidence>
<evidence type="ECO:0000313" key="10">
    <source>
        <dbReference type="Proteomes" id="UP000234653"/>
    </source>
</evidence>
<dbReference type="GO" id="GO:0030246">
    <property type="term" value="F:carbohydrate binding"/>
    <property type="evidence" value="ECO:0007669"/>
    <property type="project" value="InterPro"/>
</dbReference>
<dbReference type="KEGG" id="lali:LA20249_09495"/>
<dbReference type="InterPro" id="IPR008928">
    <property type="entry name" value="6-hairpin_glycosidase_sf"/>
</dbReference>
<dbReference type="Gene3D" id="2.70.98.40">
    <property type="entry name" value="Glycoside hydrolase, family 65, N-terminal domain"/>
    <property type="match status" value="1"/>
</dbReference>
<accession>A0A2K9HJ39</accession>
<dbReference type="PANTHER" id="PTHR11051:SF8">
    <property type="entry name" value="PROTEIN-GLUCOSYLGALACTOSYLHYDROXYLYSINE GLUCOSIDASE"/>
    <property type="match status" value="1"/>
</dbReference>
<evidence type="ECO:0000313" key="9">
    <source>
        <dbReference type="EMBL" id="AUI72398.1"/>
    </source>
</evidence>
<proteinExistence type="inferred from homology"/>
<keyword evidence="2" id="KW-0328">Glycosyltransferase</keyword>
<dbReference type="InterPro" id="IPR017045">
    <property type="entry name" value="Malt_Pase/Glycosyl_Hdrlase"/>
</dbReference>
<dbReference type="Gene3D" id="1.50.10.10">
    <property type="match status" value="1"/>
</dbReference>
<dbReference type="GO" id="GO:0016757">
    <property type="term" value="F:glycosyltransferase activity"/>
    <property type="evidence" value="ECO:0007669"/>
    <property type="project" value="UniProtKB-KW"/>
</dbReference>
<evidence type="ECO:0000256" key="5">
    <source>
        <dbReference type="PIRSR" id="PIRSR036289-51"/>
    </source>
</evidence>
<evidence type="ECO:0000256" key="3">
    <source>
        <dbReference type="ARBA" id="ARBA00022679"/>
    </source>
</evidence>
<dbReference type="InterPro" id="IPR005195">
    <property type="entry name" value="Glyco_hydro_65_M"/>
</dbReference>
<dbReference type="Pfam" id="PF03632">
    <property type="entry name" value="Glyco_hydro_65m"/>
    <property type="match status" value="1"/>
</dbReference>
<dbReference type="InterPro" id="IPR005196">
    <property type="entry name" value="Glyco_hydro_65_N"/>
</dbReference>
<feature type="binding site" evidence="5">
    <location>
        <begin position="347"/>
        <end position="348"/>
    </location>
    <ligand>
        <name>substrate</name>
    </ligand>
</feature>